<dbReference type="SUPFAM" id="SSF55961">
    <property type="entry name" value="Bet v1-like"/>
    <property type="match status" value="1"/>
</dbReference>
<dbReference type="Pfam" id="PF10604">
    <property type="entry name" value="Polyketide_cyc2"/>
    <property type="match status" value="1"/>
</dbReference>
<dbReference type="InterPro" id="IPR019587">
    <property type="entry name" value="Polyketide_cyclase/dehydratase"/>
</dbReference>
<evidence type="ECO:0000313" key="2">
    <source>
        <dbReference type="Proteomes" id="UP000320481"/>
    </source>
</evidence>
<gene>
    <name evidence="1" type="ORF">FRZ03_17405</name>
</gene>
<dbReference type="Gene3D" id="3.30.530.20">
    <property type="match status" value="1"/>
</dbReference>
<protein>
    <submittedName>
        <fullName evidence="1">SRPBCC family protein</fullName>
    </submittedName>
</protein>
<keyword evidence="2" id="KW-1185">Reference proteome</keyword>
<dbReference type="RefSeq" id="WP_146466074.1">
    <property type="nucleotide sequence ID" value="NZ_VOGW01000101.1"/>
</dbReference>
<dbReference type="EMBL" id="VOGW01000101">
    <property type="protein sequence ID" value="TWV44550.1"/>
    <property type="molecule type" value="Genomic_DNA"/>
</dbReference>
<accession>A0A5C6JRS3</accession>
<name>A0A5C6JRS3_9ACTN</name>
<reference evidence="1" key="1">
    <citation type="journal article" date="2019" name="Microbiol. Resour. Announc.">
        <title>Draft Genomic Sequences of Streptomyces misionensis and Streptomyces albidoflavus, bacteria applied for phytopathogen biocontrol.</title>
        <authorList>
            <person name="Pylro V."/>
            <person name="Dias A."/>
            <person name="Andreote F."/>
            <person name="Varani A."/>
            <person name="Andreote C."/>
            <person name="Bernardo E."/>
            <person name="Martins T."/>
        </authorList>
    </citation>
    <scope>NUCLEOTIDE SEQUENCE [LARGE SCALE GENOMIC DNA]</scope>
    <source>
        <strain evidence="1">66</strain>
    </source>
</reference>
<dbReference type="AlphaFoldDB" id="A0A5C6JRS3"/>
<dbReference type="InterPro" id="IPR023393">
    <property type="entry name" value="START-like_dom_sf"/>
</dbReference>
<sequence length="146" mass="16353">MPIFSLTRTVPLPVAETWRRLTEWHRHTGAVPLTRIRVLTPGPTRVGTRFTARSGVAPLTLDDTMEVTVWRPPVGVEGGLCRLEKRGRVILGWAEIEVRPAPGGGSRVRWREELRVRSLPRALDGLVGLTSRTVFGHALDRLLKRP</sequence>
<proteinExistence type="predicted"/>
<comment type="caution">
    <text evidence="1">The sequence shown here is derived from an EMBL/GenBank/DDBJ whole genome shotgun (WGS) entry which is preliminary data.</text>
</comment>
<evidence type="ECO:0000313" key="1">
    <source>
        <dbReference type="EMBL" id="TWV44550.1"/>
    </source>
</evidence>
<dbReference type="Proteomes" id="UP000320481">
    <property type="component" value="Unassembled WGS sequence"/>
</dbReference>
<organism evidence="1 2">
    <name type="scientific">Streptomyces misionensis</name>
    <dbReference type="NCBI Taxonomy" id="67331"/>
    <lineage>
        <taxon>Bacteria</taxon>
        <taxon>Bacillati</taxon>
        <taxon>Actinomycetota</taxon>
        <taxon>Actinomycetes</taxon>
        <taxon>Kitasatosporales</taxon>
        <taxon>Streptomycetaceae</taxon>
        <taxon>Streptomyces</taxon>
    </lineage>
</organism>